<keyword evidence="6" id="KW-0851">Voltage-gated channel</keyword>
<dbReference type="PANTHER" id="PTHR46480:SF1">
    <property type="entry name" value="VOLTAGE-GATED HYDROGEN CHANNEL 1"/>
    <property type="match status" value="1"/>
</dbReference>
<dbReference type="GO" id="GO:0005886">
    <property type="term" value="C:plasma membrane"/>
    <property type="evidence" value="ECO:0007669"/>
    <property type="project" value="UniProtKB-SubCell"/>
</dbReference>
<evidence type="ECO:0000256" key="8">
    <source>
        <dbReference type="ARBA" id="ARBA00023054"/>
    </source>
</evidence>
<dbReference type="InterPro" id="IPR027359">
    <property type="entry name" value="Volt_channel_dom_sf"/>
</dbReference>
<dbReference type="AlphaFoldDB" id="A0A8H6WQ17"/>
<evidence type="ECO:0000256" key="3">
    <source>
        <dbReference type="ARBA" id="ARBA00022448"/>
    </source>
</evidence>
<evidence type="ECO:0000256" key="2">
    <source>
        <dbReference type="ARBA" id="ARBA00015897"/>
    </source>
</evidence>
<dbReference type="OrthoDB" id="427456at2759"/>
<evidence type="ECO:0000256" key="9">
    <source>
        <dbReference type="ARBA" id="ARBA00023065"/>
    </source>
</evidence>
<dbReference type="InterPro" id="IPR031846">
    <property type="entry name" value="Hvcn1"/>
</dbReference>
<feature type="transmembrane region" description="Helical" evidence="15">
    <location>
        <begin position="114"/>
        <end position="134"/>
    </location>
</feature>
<accession>A0A8H6WQ17</accession>
<keyword evidence="9" id="KW-0406">Ion transport</keyword>
<dbReference type="InterPro" id="IPR005821">
    <property type="entry name" value="Ion_trans_dom"/>
</dbReference>
<evidence type="ECO:0000313" key="17">
    <source>
        <dbReference type="EMBL" id="KAF7322893.1"/>
    </source>
</evidence>
<evidence type="ECO:0000256" key="4">
    <source>
        <dbReference type="ARBA" id="ARBA00022475"/>
    </source>
</evidence>
<keyword evidence="11" id="KW-0407">Ion channel</keyword>
<dbReference type="Gene3D" id="1.20.120.350">
    <property type="entry name" value="Voltage-gated potassium channels. Chain C"/>
    <property type="match status" value="1"/>
</dbReference>
<dbReference type="GO" id="GO:0034702">
    <property type="term" value="C:monoatomic ion channel complex"/>
    <property type="evidence" value="ECO:0007669"/>
    <property type="project" value="UniProtKB-KW"/>
</dbReference>
<evidence type="ECO:0000256" key="1">
    <source>
        <dbReference type="ARBA" id="ARBA00004651"/>
    </source>
</evidence>
<feature type="transmembrane region" description="Helical" evidence="15">
    <location>
        <begin position="81"/>
        <end position="102"/>
    </location>
</feature>
<feature type="transmembrane region" description="Helical" evidence="15">
    <location>
        <begin position="39"/>
        <end position="60"/>
    </location>
</feature>
<feature type="domain" description="Ion transport" evidence="16">
    <location>
        <begin position="35"/>
        <end position="157"/>
    </location>
</feature>
<keyword evidence="5 15" id="KW-0812">Transmembrane</keyword>
<dbReference type="Proteomes" id="UP000613580">
    <property type="component" value="Unassembled WGS sequence"/>
</dbReference>
<reference evidence="17" key="1">
    <citation type="submission" date="2020-05" db="EMBL/GenBank/DDBJ databases">
        <title>Mycena genomes resolve the evolution of fungal bioluminescence.</title>
        <authorList>
            <person name="Tsai I.J."/>
        </authorList>
    </citation>
    <scope>NUCLEOTIDE SEQUENCE</scope>
    <source>
        <strain evidence="17">110903Hualien_Pintung</strain>
    </source>
</reference>
<dbReference type="PANTHER" id="PTHR46480">
    <property type="entry name" value="F20B24.22"/>
    <property type="match status" value="1"/>
</dbReference>
<dbReference type="GO" id="GO:0030171">
    <property type="term" value="F:voltage-gated proton channel activity"/>
    <property type="evidence" value="ECO:0007669"/>
    <property type="project" value="InterPro"/>
</dbReference>
<evidence type="ECO:0000256" key="7">
    <source>
        <dbReference type="ARBA" id="ARBA00022989"/>
    </source>
</evidence>
<comment type="subcellular location">
    <subcellularLocation>
        <location evidence="1">Cell membrane</location>
        <topology evidence="1">Multi-pass membrane protein</topology>
    </subcellularLocation>
</comment>
<evidence type="ECO:0000256" key="11">
    <source>
        <dbReference type="ARBA" id="ARBA00023303"/>
    </source>
</evidence>
<dbReference type="Pfam" id="PF00520">
    <property type="entry name" value="Ion_trans"/>
    <property type="match status" value="1"/>
</dbReference>
<comment type="caution">
    <text evidence="17">The sequence shown here is derived from an EMBL/GenBank/DDBJ whole genome shotgun (WGS) entry which is preliminary data.</text>
</comment>
<keyword evidence="3" id="KW-0813">Transport</keyword>
<evidence type="ECO:0000313" key="18">
    <source>
        <dbReference type="Proteomes" id="UP000613580"/>
    </source>
</evidence>
<evidence type="ECO:0000259" key="16">
    <source>
        <dbReference type="Pfam" id="PF00520"/>
    </source>
</evidence>
<organism evidence="17 18">
    <name type="scientific">Mycena chlorophos</name>
    <name type="common">Agaric fungus</name>
    <name type="synonym">Agaricus chlorophos</name>
    <dbReference type="NCBI Taxonomy" id="658473"/>
    <lineage>
        <taxon>Eukaryota</taxon>
        <taxon>Fungi</taxon>
        <taxon>Dikarya</taxon>
        <taxon>Basidiomycota</taxon>
        <taxon>Agaricomycotina</taxon>
        <taxon>Agaricomycetes</taxon>
        <taxon>Agaricomycetidae</taxon>
        <taxon>Agaricales</taxon>
        <taxon>Marasmiineae</taxon>
        <taxon>Mycenaceae</taxon>
        <taxon>Mycena</taxon>
    </lineage>
</organism>
<keyword evidence="10 15" id="KW-0472">Membrane</keyword>
<evidence type="ECO:0000256" key="13">
    <source>
        <dbReference type="SAM" id="Coils"/>
    </source>
</evidence>
<keyword evidence="4" id="KW-1003">Cell membrane</keyword>
<gene>
    <name evidence="17" type="ORF">HMN09_00068800</name>
</gene>
<feature type="coiled-coil region" evidence="13">
    <location>
        <begin position="175"/>
        <end position="202"/>
    </location>
</feature>
<dbReference type="EMBL" id="JACAZE010000001">
    <property type="protein sequence ID" value="KAF7322893.1"/>
    <property type="molecule type" value="Genomic_DNA"/>
</dbReference>
<keyword evidence="7 15" id="KW-1133">Transmembrane helix</keyword>
<sequence length="202" mass="22018">MSSPNSPDGETSPLLPTQPKPSLRKRTGEFLESTNFHRFVISLITIDAACVLADLAYAFLHESCTPVEGPNAPQWLDVLAHISLFITGVFILEIPLTLWGIGIHFYVPGYVPHAGLHLFDAVIVCATFVLEVVLRGKEQELAGLLVVLRLWRLIKLVGGVSVGVGEMGEQDAIRATEAEQEVARLKRENADLKALLVEAGVQ</sequence>
<evidence type="ECO:0000256" key="5">
    <source>
        <dbReference type="ARBA" id="ARBA00022692"/>
    </source>
</evidence>
<proteinExistence type="predicted"/>
<name>A0A8H6WQ17_MYCCL</name>
<protein>
    <recommendedName>
        <fullName evidence="2">Voltage-gated hydrogen channel 1</fullName>
    </recommendedName>
    <alternativeName>
        <fullName evidence="12">Hydrogen voltage-gated channel 1</fullName>
    </alternativeName>
</protein>
<evidence type="ECO:0000256" key="10">
    <source>
        <dbReference type="ARBA" id="ARBA00023136"/>
    </source>
</evidence>
<feature type="region of interest" description="Disordered" evidence="14">
    <location>
        <begin position="1"/>
        <end position="23"/>
    </location>
</feature>
<keyword evidence="8 13" id="KW-0175">Coiled coil</keyword>
<evidence type="ECO:0000256" key="6">
    <source>
        <dbReference type="ARBA" id="ARBA00022882"/>
    </source>
</evidence>
<evidence type="ECO:0000256" key="15">
    <source>
        <dbReference type="SAM" id="Phobius"/>
    </source>
</evidence>
<evidence type="ECO:0000256" key="12">
    <source>
        <dbReference type="ARBA" id="ARBA00031989"/>
    </source>
</evidence>
<keyword evidence="18" id="KW-1185">Reference proteome</keyword>
<evidence type="ECO:0000256" key="14">
    <source>
        <dbReference type="SAM" id="MobiDB-lite"/>
    </source>
</evidence>